<feature type="transmembrane region" description="Helical" evidence="12">
    <location>
        <begin position="190"/>
        <end position="216"/>
    </location>
</feature>
<comment type="subcellular location">
    <subcellularLocation>
        <location evidence="11">Cell inner membrane</location>
    </subcellularLocation>
    <subcellularLocation>
        <location evidence="1">Cell membrane</location>
        <topology evidence="1">Multi-pass membrane protein</topology>
    </subcellularLocation>
</comment>
<comment type="pathway">
    <text evidence="2 11">Glycan biosynthesis; alginate biosynthesis.</text>
</comment>
<sequence>MLFNSLTFLLFFAWVVAVHYSSLRWSLKKGHLLLASYAFYAAWNPPFVLLLWLSTLVDWQVAKQMDQQTVQKKRKHWLWLSLSINLGMLVVFKYADFLLANFQMLLTLLGLNMTFADPGLILPMGISFFTFQTLSYTLDVYYKRLKPWHGFWDYALFVSFFPQLVAGPIVRAKSFLPQLLKQTRVDINQFSIGLSFFIIGLFQKMVMADSFFAPIVNQVFSQHETIDTTSSWLGSLFFSAQIFCDFSGYSLCAIGLAMCLGFVLPINFRSPFAAMGFSDFWRRWHISLSSWLRDYLYIPLGGNRNGQFKRYRNLLLTMLLGGLWHGAAWTFVIWGALHGSYLVLEQLIKQSRLAKRFKPNAVIKLILAVLTFLAVVLAFVVFRSENLSQAGHIIAAMFGISGSSNVTTYAVKQDAWLLLVVVAFVLMMASQWFMRNKSLSEVIAHSHAVVRALFIAAALLFIMLSTGNSNAFIYFQF</sequence>
<dbReference type="Proteomes" id="UP000295724">
    <property type="component" value="Unassembled WGS sequence"/>
</dbReference>
<accession>A0A4R6XC92</accession>
<evidence type="ECO:0000256" key="1">
    <source>
        <dbReference type="ARBA" id="ARBA00004651"/>
    </source>
</evidence>
<dbReference type="PANTHER" id="PTHR13285">
    <property type="entry name" value="ACYLTRANSFERASE"/>
    <property type="match status" value="1"/>
</dbReference>
<dbReference type="InterPro" id="IPR024194">
    <property type="entry name" value="Ac/AlaTfrase_AlgI/DltB"/>
</dbReference>
<evidence type="ECO:0000313" key="14">
    <source>
        <dbReference type="Proteomes" id="UP000295724"/>
    </source>
</evidence>
<dbReference type="PIRSF" id="PIRSF016636">
    <property type="entry name" value="AlgI_DltB"/>
    <property type="match status" value="1"/>
</dbReference>
<dbReference type="EC" id="2.3.1.-" evidence="11"/>
<dbReference type="InterPro" id="IPR028362">
    <property type="entry name" value="AlgI"/>
</dbReference>
<feature type="transmembrane region" description="Helical" evidence="12">
    <location>
        <begin position="6"/>
        <end position="25"/>
    </location>
</feature>
<organism evidence="13 14">
    <name type="scientific">Marinicella litoralis</name>
    <dbReference type="NCBI Taxonomy" id="644220"/>
    <lineage>
        <taxon>Bacteria</taxon>
        <taxon>Pseudomonadati</taxon>
        <taxon>Pseudomonadota</taxon>
        <taxon>Gammaproteobacteria</taxon>
        <taxon>Lysobacterales</taxon>
        <taxon>Marinicellaceae</taxon>
        <taxon>Marinicella</taxon>
    </lineage>
</organism>
<feature type="transmembrane region" description="Helical" evidence="12">
    <location>
        <begin position="314"/>
        <end position="337"/>
    </location>
</feature>
<feature type="transmembrane region" description="Helical" evidence="12">
    <location>
        <begin position="393"/>
        <end position="410"/>
    </location>
</feature>
<dbReference type="GO" id="GO:0005886">
    <property type="term" value="C:plasma membrane"/>
    <property type="evidence" value="ECO:0007669"/>
    <property type="project" value="UniProtKB-SubCell"/>
</dbReference>
<dbReference type="Pfam" id="PF03062">
    <property type="entry name" value="MBOAT"/>
    <property type="match status" value="1"/>
</dbReference>
<dbReference type="PIRSF" id="PIRSF500217">
    <property type="entry name" value="AlgI"/>
    <property type="match status" value="1"/>
</dbReference>
<keyword evidence="14" id="KW-1185">Reference proteome</keyword>
<evidence type="ECO:0000256" key="2">
    <source>
        <dbReference type="ARBA" id="ARBA00005182"/>
    </source>
</evidence>
<evidence type="ECO:0000256" key="3">
    <source>
        <dbReference type="ARBA" id="ARBA00010323"/>
    </source>
</evidence>
<dbReference type="GO" id="GO:0016746">
    <property type="term" value="F:acyltransferase activity"/>
    <property type="evidence" value="ECO:0007669"/>
    <property type="project" value="UniProtKB-KW"/>
</dbReference>
<proteinExistence type="inferred from homology"/>
<evidence type="ECO:0000256" key="10">
    <source>
        <dbReference type="ARBA" id="ARBA00023315"/>
    </source>
</evidence>
<keyword evidence="7 11" id="KW-0016">Alginate biosynthesis</keyword>
<evidence type="ECO:0000256" key="8">
    <source>
        <dbReference type="ARBA" id="ARBA00022989"/>
    </source>
</evidence>
<keyword evidence="10 11" id="KW-0012">Acyltransferase</keyword>
<feature type="transmembrane region" description="Helical" evidence="12">
    <location>
        <begin position="361"/>
        <end position="381"/>
    </location>
</feature>
<evidence type="ECO:0000256" key="4">
    <source>
        <dbReference type="ARBA" id="ARBA00022475"/>
    </source>
</evidence>
<feature type="transmembrane region" description="Helical" evidence="12">
    <location>
        <begin position="453"/>
        <end position="475"/>
    </location>
</feature>
<dbReference type="OrthoDB" id="139172at2"/>
<feature type="transmembrane region" description="Helical" evidence="12">
    <location>
        <begin position="416"/>
        <end position="433"/>
    </location>
</feature>
<evidence type="ECO:0000256" key="5">
    <source>
        <dbReference type="ARBA" id="ARBA00022679"/>
    </source>
</evidence>
<evidence type="ECO:0000256" key="11">
    <source>
        <dbReference type="PIRNR" id="PIRNR016636"/>
    </source>
</evidence>
<reference evidence="13 14" key="1">
    <citation type="submission" date="2019-03" db="EMBL/GenBank/DDBJ databases">
        <title>Genomic Encyclopedia of Type Strains, Phase IV (KMG-IV): sequencing the most valuable type-strain genomes for metagenomic binning, comparative biology and taxonomic classification.</title>
        <authorList>
            <person name="Goeker M."/>
        </authorList>
    </citation>
    <scope>NUCLEOTIDE SEQUENCE [LARGE SCALE GENOMIC DNA]</scope>
    <source>
        <strain evidence="13 14">DSM 25488</strain>
    </source>
</reference>
<name>A0A4R6XC92_9GAMM</name>
<keyword evidence="5 11" id="KW-0808">Transferase</keyword>
<comment type="caution">
    <text evidence="13">The sequence shown here is derived from an EMBL/GenBank/DDBJ whole genome shotgun (WGS) entry which is preliminary data.</text>
</comment>
<evidence type="ECO:0000256" key="6">
    <source>
        <dbReference type="ARBA" id="ARBA00022692"/>
    </source>
</evidence>
<keyword evidence="11" id="KW-0997">Cell inner membrane</keyword>
<keyword evidence="9 11" id="KW-0472">Membrane</keyword>
<evidence type="ECO:0000256" key="12">
    <source>
        <dbReference type="SAM" id="Phobius"/>
    </source>
</evidence>
<dbReference type="PANTHER" id="PTHR13285:SF23">
    <property type="entry name" value="TEICHOIC ACID D-ALANYLTRANSFERASE"/>
    <property type="match status" value="1"/>
</dbReference>
<keyword evidence="8 12" id="KW-1133">Transmembrane helix</keyword>
<feature type="transmembrane region" description="Helical" evidence="12">
    <location>
        <begin position="37"/>
        <end position="57"/>
    </location>
</feature>
<feature type="transmembrane region" description="Helical" evidence="12">
    <location>
        <begin position="107"/>
        <end position="131"/>
    </location>
</feature>
<evidence type="ECO:0000256" key="9">
    <source>
        <dbReference type="ARBA" id="ARBA00023136"/>
    </source>
</evidence>
<dbReference type="AlphaFoldDB" id="A0A4R6XC92"/>
<dbReference type="UniPathway" id="UPA00286"/>
<feature type="transmembrane region" description="Helical" evidence="12">
    <location>
        <begin position="236"/>
        <end position="264"/>
    </location>
</feature>
<gene>
    <name evidence="13" type="ORF">C8D91_2779</name>
</gene>
<dbReference type="InterPro" id="IPR051085">
    <property type="entry name" value="MB_O-acyltransferase"/>
</dbReference>
<evidence type="ECO:0000313" key="13">
    <source>
        <dbReference type="EMBL" id="TDR16872.1"/>
    </source>
</evidence>
<keyword evidence="4 11" id="KW-1003">Cell membrane</keyword>
<feature type="transmembrane region" description="Helical" evidence="12">
    <location>
        <begin position="151"/>
        <end position="170"/>
    </location>
</feature>
<dbReference type="InterPro" id="IPR004299">
    <property type="entry name" value="MBOAT_fam"/>
</dbReference>
<keyword evidence="6 11" id="KW-0812">Transmembrane</keyword>
<dbReference type="GO" id="GO:0042121">
    <property type="term" value="P:alginic acid biosynthetic process"/>
    <property type="evidence" value="ECO:0007669"/>
    <property type="project" value="UniProtKB-UniRule"/>
</dbReference>
<feature type="transmembrane region" description="Helical" evidence="12">
    <location>
        <begin position="77"/>
        <end position="95"/>
    </location>
</feature>
<dbReference type="EMBL" id="SNZB01000007">
    <property type="protein sequence ID" value="TDR16872.1"/>
    <property type="molecule type" value="Genomic_DNA"/>
</dbReference>
<protein>
    <recommendedName>
        <fullName evidence="11">Probable alginate O-acetylase</fullName>
        <ecNumber evidence="11">2.3.1.-</ecNumber>
    </recommendedName>
</protein>
<dbReference type="RefSeq" id="WP_099019947.1">
    <property type="nucleotide sequence ID" value="NZ_NIHB01000005.1"/>
</dbReference>
<evidence type="ECO:0000256" key="7">
    <source>
        <dbReference type="ARBA" id="ARBA00022841"/>
    </source>
</evidence>
<comment type="similarity">
    <text evidence="3 11">Belongs to the membrane-bound acyltransferase family.</text>
</comment>